<evidence type="ECO:0000256" key="3">
    <source>
        <dbReference type="ARBA" id="ARBA00022896"/>
    </source>
</evidence>
<evidence type="ECO:0000256" key="4">
    <source>
        <dbReference type="ARBA" id="ARBA00022964"/>
    </source>
</evidence>
<keyword evidence="5" id="KW-0560">Oxidoreductase</keyword>
<dbReference type="Pfam" id="PF18331">
    <property type="entry name" value="PKHD_C"/>
    <property type="match status" value="1"/>
</dbReference>
<organism evidence="8 9">
    <name type="scientific">Oceaniferula flava</name>
    <dbReference type="NCBI Taxonomy" id="2800421"/>
    <lineage>
        <taxon>Bacteria</taxon>
        <taxon>Pseudomonadati</taxon>
        <taxon>Verrucomicrobiota</taxon>
        <taxon>Verrucomicrobiia</taxon>
        <taxon>Verrucomicrobiales</taxon>
        <taxon>Verrucomicrobiaceae</taxon>
        <taxon>Oceaniferula</taxon>
    </lineage>
</organism>
<dbReference type="Proteomes" id="UP000634206">
    <property type="component" value="Unassembled WGS sequence"/>
</dbReference>
<feature type="domain" description="Fe2OG dioxygenase" evidence="7">
    <location>
        <begin position="78"/>
        <end position="177"/>
    </location>
</feature>
<evidence type="ECO:0000256" key="1">
    <source>
        <dbReference type="ARBA" id="ARBA00001961"/>
    </source>
</evidence>
<protein>
    <submittedName>
        <fullName evidence="8">Fe2+-dependent dioxygenase</fullName>
    </submittedName>
</protein>
<evidence type="ECO:0000313" key="8">
    <source>
        <dbReference type="EMBL" id="MBK1853668.1"/>
    </source>
</evidence>
<dbReference type="NCBIfam" id="NF003973">
    <property type="entry name" value="PRK05467.1-2"/>
    <property type="match status" value="1"/>
</dbReference>
<dbReference type="PROSITE" id="PS51471">
    <property type="entry name" value="FE2OG_OXY"/>
    <property type="match status" value="1"/>
</dbReference>
<dbReference type="InterPro" id="IPR044862">
    <property type="entry name" value="Pro_4_hyd_alph_FE2OG_OXY"/>
</dbReference>
<dbReference type="GO" id="GO:0031418">
    <property type="term" value="F:L-ascorbic acid binding"/>
    <property type="evidence" value="ECO:0007669"/>
    <property type="project" value="UniProtKB-KW"/>
</dbReference>
<proteinExistence type="inferred from homology"/>
<accession>A0AAE2S8W7</accession>
<comment type="cofactor">
    <cofactor evidence="1">
        <name>L-ascorbate</name>
        <dbReference type="ChEBI" id="CHEBI:38290"/>
    </cofactor>
</comment>
<dbReference type="NCBIfam" id="NF003975">
    <property type="entry name" value="PRK05467.1-4"/>
    <property type="match status" value="1"/>
</dbReference>
<evidence type="ECO:0000256" key="2">
    <source>
        <dbReference type="ARBA" id="ARBA00022723"/>
    </source>
</evidence>
<dbReference type="PANTHER" id="PTHR41536">
    <property type="entry name" value="PKHD-TYPE HYDROXYLASE YBIX"/>
    <property type="match status" value="1"/>
</dbReference>
<dbReference type="GO" id="GO:0006974">
    <property type="term" value="P:DNA damage response"/>
    <property type="evidence" value="ECO:0007669"/>
    <property type="project" value="TreeGrafter"/>
</dbReference>
<dbReference type="SMART" id="SM00702">
    <property type="entry name" value="P4Hc"/>
    <property type="match status" value="1"/>
</dbReference>
<dbReference type="GO" id="GO:0006879">
    <property type="term" value="P:intracellular iron ion homeostasis"/>
    <property type="evidence" value="ECO:0007669"/>
    <property type="project" value="TreeGrafter"/>
</dbReference>
<keyword evidence="3" id="KW-0847">Vitamin C</keyword>
<dbReference type="Gene3D" id="4.10.860.20">
    <property type="entry name" value="Rabenosyn, Rab binding domain"/>
    <property type="match status" value="1"/>
</dbReference>
<dbReference type="PANTHER" id="PTHR41536:SF1">
    <property type="entry name" value="PKHD-TYPE HYDROXYLASE YBIX"/>
    <property type="match status" value="1"/>
</dbReference>
<keyword evidence="6" id="KW-0408">Iron</keyword>
<sequence length="229" mass="25204">MILCIPDVLTPEVTQQCREILDNAQWEDGKKTAGHQAAKQKNNMQLPADSPAAQQVGQTILQALGSNPLFTSAALPLHIMPPMFNRYAGGQQFGTHVDGSVRTLPGGQRIRTDLSCTLFFAEPDEYDGGELIIEDTYGSKSVKLPAGHMVLYPSTSLHHVTPVTRGARVSSFFWLQSMISSDERRSLLFDMDIAIQRISGALPDHEVASESAVQLTGVYHNLIRQWAQM</sequence>
<dbReference type="AlphaFoldDB" id="A0AAE2S8W7"/>
<evidence type="ECO:0000256" key="5">
    <source>
        <dbReference type="ARBA" id="ARBA00023002"/>
    </source>
</evidence>
<dbReference type="InterPro" id="IPR023550">
    <property type="entry name" value="PKHD_hydroxylase"/>
</dbReference>
<dbReference type="GO" id="GO:0005506">
    <property type="term" value="F:iron ion binding"/>
    <property type="evidence" value="ECO:0007669"/>
    <property type="project" value="InterPro"/>
</dbReference>
<reference evidence="8" key="1">
    <citation type="submission" date="2021-01" db="EMBL/GenBank/DDBJ databases">
        <title>Modified the classification status of verrucomicrobia.</title>
        <authorList>
            <person name="Feng X."/>
        </authorList>
    </citation>
    <scope>NUCLEOTIDE SEQUENCE</scope>
    <source>
        <strain evidence="8">5K15</strain>
    </source>
</reference>
<evidence type="ECO:0000259" key="7">
    <source>
        <dbReference type="PROSITE" id="PS51471"/>
    </source>
</evidence>
<evidence type="ECO:0000313" key="9">
    <source>
        <dbReference type="Proteomes" id="UP000634206"/>
    </source>
</evidence>
<name>A0AAE2S8W7_9BACT</name>
<dbReference type="HAMAP" id="MF_00657">
    <property type="entry name" value="Hydroxyl_YbiX"/>
    <property type="match status" value="1"/>
</dbReference>
<dbReference type="InterPro" id="IPR006620">
    <property type="entry name" value="Pro_4_hyd_alph"/>
</dbReference>
<dbReference type="InterPro" id="IPR041097">
    <property type="entry name" value="PKHD_C"/>
</dbReference>
<dbReference type="EMBL" id="JAENIG010000001">
    <property type="protein sequence ID" value="MBK1853668.1"/>
    <property type="molecule type" value="Genomic_DNA"/>
</dbReference>
<dbReference type="NCBIfam" id="NF003974">
    <property type="entry name" value="PRK05467.1-3"/>
    <property type="match status" value="1"/>
</dbReference>
<comment type="caution">
    <text evidence="8">The sequence shown here is derived from an EMBL/GenBank/DDBJ whole genome shotgun (WGS) entry which is preliminary data.</text>
</comment>
<keyword evidence="4 8" id="KW-0223">Dioxygenase</keyword>
<dbReference type="RefSeq" id="WP_309488264.1">
    <property type="nucleotide sequence ID" value="NZ_JAENIG010000001.1"/>
</dbReference>
<keyword evidence="9" id="KW-1185">Reference proteome</keyword>
<dbReference type="Gene3D" id="2.60.120.620">
    <property type="entry name" value="q2cbj1_9rhob like domain"/>
    <property type="match status" value="1"/>
</dbReference>
<dbReference type="Pfam" id="PF13640">
    <property type="entry name" value="2OG-FeII_Oxy_3"/>
    <property type="match status" value="1"/>
</dbReference>
<keyword evidence="2" id="KW-0479">Metal-binding</keyword>
<evidence type="ECO:0000256" key="6">
    <source>
        <dbReference type="ARBA" id="ARBA00023004"/>
    </source>
</evidence>
<dbReference type="GO" id="GO:0016706">
    <property type="term" value="F:2-oxoglutarate-dependent dioxygenase activity"/>
    <property type="evidence" value="ECO:0007669"/>
    <property type="project" value="InterPro"/>
</dbReference>
<dbReference type="SUPFAM" id="SSF51197">
    <property type="entry name" value="Clavaminate synthase-like"/>
    <property type="match status" value="1"/>
</dbReference>
<gene>
    <name evidence="8" type="ORF">JIN83_01740</name>
</gene>
<dbReference type="InterPro" id="IPR005123">
    <property type="entry name" value="Oxoglu/Fe-dep_dioxygenase_dom"/>
</dbReference>